<evidence type="ECO:0000313" key="1">
    <source>
        <dbReference type="EMBL" id="HIV09674.1"/>
    </source>
</evidence>
<reference evidence="1" key="2">
    <citation type="journal article" date="2021" name="PeerJ">
        <title>Extensive microbial diversity within the chicken gut microbiome revealed by metagenomics and culture.</title>
        <authorList>
            <person name="Gilroy R."/>
            <person name="Ravi A."/>
            <person name="Getino M."/>
            <person name="Pursley I."/>
            <person name="Horton D.L."/>
            <person name="Alikhan N.F."/>
            <person name="Baker D."/>
            <person name="Gharbi K."/>
            <person name="Hall N."/>
            <person name="Watson M."/>
            <person name="Adriaenssens E.M."/>
            <person name="Foster-Nyarko E."/>
            <person name="Jarju S."/>
            <person name="Secka A."/>
            <person name="Antonio M."/>
            <person name="Oren A."/>
            <person name="Chaudhuri R.R."/>
            <person name="La Ragione R."/>
            <person name="Hildebrand F."/>
            <person name="Pallen M.J."/>
        </authorList>
    </citation>
    <scope>NUCLEOTIDE SEQUENCE</scope>
    <source>
        <strain evidence="1">35461</strain>
    </source>
</reference>
<sequence length="282" mass="32711">MVRRTGSERFHRHAVDVARFEGLPPWKGSIATYARLCPPELLPDLDWCVYADGDTLFVDDPLGLTDFFDPSVGLWGWDSDEPSPVRKVIFDWFEANGLEADRQNHICSGFMCLNLRWMREHDVTQRCFDFLRAYKDPAYIDETALNVVCAGHIRLFPKRWGVYALQACTVDRPALIHYISEPLRHLRFNPKIGYRDTSRLWYGFVRHEFGLTIRQACGISPLNWWLGRAYNRAITLAAAVCAKLPLLGRLGAVRTIRSHVLRPQNRYLLSPRLWTERWHGEP</sequence>
<dbReference type="Proteomes" id="UP000886845">
    <property type="component" value="Unassembled WGS sequence"/>
</dbReference>
<proteinExistence type="predicted"/>
<dbReference type="Gene3D" id="3.90.550.10">
    <property type="entry name" value="Spore Coat Polysaccharide Biosynthesis Protein SpsA, Chain A"/>
    <property type="match status" value="1"/>
</dbReference>
<organism evidence="1 2">
    <name type="scientific">Candidatus Spyradenecus faecavium</name>
    <dbReference type="NCBI Taxonomy" id="2840947"/>
    <lineage>
        <taxon>Bacteria</taxon>
        <taxon>Pseudomonadati</taxon>
        <taxon>Lentisphaerota</taxon>
        <taxon>Lentisphaeria</taxon>
        <taxon>Lentisphaerales</taxon>
        <taxon>Lentisphaeraceae</taxon>
        <taxon>Lentisphaeraceae incertae sedis</taxon>
        <taxon>Candidatus Spyradenecus</taxon>
    </lineage>
</organism>
<dbReference type="Pfam" id="PF01501">
    <property type="entry name" value="Glyco_transf_8"/>
    <property type="match status" value="1"/>
</dbReference>
<comment type="caution">
    <text evidence="1">The sequence shown here is derived from an EMBL/GenBank/DDBJ whole genome shotgun (WGS) entry which is preliminary data.</text>
</comment>
<dbReference type="AlphaFoldDB" id="A0A9D1T3G0"/>
<dbReference type="SUPFAM" id="SSF53448">
    <property type="entry name" value="Nucleotide-diphospho-sugar transferases"/>
    <property type="match status" value="1"/>
</dbReference>
<protein>
    <recommendedName>
        <fullName evidence="3">Glycosyl transferase</fullName>
    </recommendedName>
</protein>
<dbReference type="InterPro" id="IPR029044">
    <property type="entry name" value="Nucleotide-diphossugar_trans"/>
</dbReference>
<reference evidence="1" key="1">
    <citation type="submission" date="2020-10" db="EMBL/GenBank/DDBJ databases">
        <authorList>
            <person name="Gilroy R."/>
        </authorList>
    </citation>
    <scope>NUCLEOTIDE SEQUENCE</scope>
    <source>
        <strain evidence="1">35461</strain>
    </source>
</reference>
<dbReference type="GO" id="GO:0016757">
    <property type="term" value="F:glycosyltransferase activity"/>
    <property type="evidence" value="ECO:0007669"/>
    <property type="project" value="InterPro"/>
</dbReference>
<accession>A0A9D1T3G0</accession>
<evidence type="ECO:0008006" key="3">
    <source>
        <dbReference type="Google" id="ProtNLM"/>
    </source>
</evidence>
<dbReference type="EMBL" id="DVOR01000199">
    <property type="protein sequence ID" value="HIV09674.1"/>
    <property type="molecule type" value="Genomic_DNA"/>
</dbReference>
<gene>
    <name evidence="1" type="ORF">IAC79_06145</name>
</gene>
<evidence type="ECO:0000313" key="2">
    <source>
        <dbReference type="Proteomes" id="UP000886845"/>
    </source>
</evidence>
<name>A0A9D1T3G0_9BACT</name>
<dbReference type="InterPro" id="IPR002495">
    <property type="entry name" value="Glyco_trans_8"/>
</dbReference>